<evidence type="ECO:0000313" key="4">
    <source>
        <dbReference type="Proteomes" id="UP001628281"/>
    </source>
</evidence>
<dbReference type="CDD" id="cd05233">
    <property type="entry name" value="SDR_c"/>
    <property type="match status" value="1"/>
</dbReference>
<sequence length="265" mass="27938">MTMNLELKGRVVLITGPAKGMGEAVTMAFADEGCRLALVGRDTTAIEPVAARVRAAGGEAIVIPCDITDERQCQGAAERTLAAYGRIDVLVNVAGGSGPIGKTGWETSQEEFNEIVTLNMTGCFNTMRAVMPTFAAQRYGKIVNVGGTFGMRGRAGRMAYSASKWGLRGITKSFALEAGSFNVNVNCVAPGMVEGPRFRGKVVPEMARRLGISEEAAAERHAADYALRRVSTGEDVANACLFLASDASRQITGVDLPVDGGWAAL</sequence>
<dbReference type="EMBL" id="JBJLSN010000015">
    <property type="protein sequence ID" value="MFL7902077.1"/>
    <property type="molecule type" value="Genomic_DNA"/>
</dbReference>
<dbReference type="PANTHER" id="PTHR24321:SF8">
    <property type="entry name" value="ESTRADIOL 17-BETA-DEHYDROGENASE 8-RELATED"/>
    <property type="match status" value="1"/>
</dbReference>
<dbReference type="SUPFAM" id="SSF51735">
    <property type="entry name" value="NAD(P)-binding Rossmann-fold domains"/>
    <property type="match status" value="1"/>
</dbReference>
<dbReference type="PRINTS" id="PR00080">
    <property type="entry name" value="SDRFAMILY"/>
</dbReference>
<name>A0ABW8V6G9_9PROT</name>
<proteinExistence type="inferred from homology"/>
<dbReference type="GO" id="GO:0016491">
    <property type="term" value="F:oxidoreductase activity"/>
    <property type="evidence" value="ECO:0007669"/>
    <property type="project" value="UniProtKB-KW"/>
</dbReference>
<protein>
    <submittedName>
        <fullName evidence="3">SDR family NAD(P)-dependent oxidoreductase</fullName>
        <ecNumber evidence="3">1.1.1.-</ecNumber>
    </submittedName>
</protein>
<evidence type="ECO:0000313" key="3">
    <source>
        <dbReference type="EMBL" id="MFL7902077.1"/>
    </source>
</evidence>
<dbReference type="PANTHER" id="PTHR24321">
    <property type="entry name" value="DEHYDROGENASES, SHORT CHAIN"/>
    <property type="match status" value="1"/>
</dbReference>
<dbReference type="Gene3D" id="3.40.50.720">
    <property type="entry name" value="NAD(P)-binding Rossmann-like Domain"/>
    <property type="match status" value="1"/>
</dbReference>
<gene>
    <name evidence="3" type="ORF">ACJ41P_13155</name>
</gene>
<keyword evidence="2 3" id="KW-0560">Oxidoreductase</keyword>
<dbReference type="EC" id="1.1.1.-" evidence="3"/>
<dbReference type="RefSeq" id="WP_407824284.1">
    <property type="nucleotide sequence ID" value="NZ_JBJLSN010000015.1"/>
</dbReference>
<dbReference type="InterPro" id="IPR036291">
    <property type="entry name" value="NAD(P)-bd_dom_sf"/>
</dbReference>
<evidence type="ECO:0000256" key="1">
    <source>
        <dbReference type="ARBA" id="ARBA00006484"/>
    </source>
</evidence>
<keyword evidence="4" id="KW-1185">Reference proteome</keyword>
<reference evidence="3 4" key="1">
    <citation type="submission" date="2024-11" db="EMBL/GenBank/DDBJ databases">
        <title>Draft genome sequences of two bacteria associated to sugarcane roots in Colombia.</title>
        <authorList>
            <person name="Pardo-Diaz S."/>
            <person name="Masmela-Mendoza J."/>
            <person name="Delgadillo-Duran P."/>
            <person name="Bautista E.J."/>
            <person name="Rojas-Tapias D.F."/>
        </authorList>
    </citation>
    <scope>NUCLEOTIDE SEQUENCE [LARGE SCALE GENOMIC DNA]</scope>
    <source>
        <strain evidence="3 4">Ap18</strain>
    </source>
</reference>
<dbReference type="Proteomes" id="UP001628281">
    <property type="component" value="Unassembled WGS sequence"/>
</dbReference>
<dbReference type="PRINTS" id="PR00081">
    <property type="entry name" value="GDHRDH"/>
</dbReference>
<evidence type="ECO:0000256" key="2">
    <source>
        <dbReference type="ARBA" id="ARBA00023002"/>
    </source>
</evidence>
<organism evidence="3 4">
    <name type="scientific">Azospirillum argentinense</name>
    <dbReference type="NCBI Taxonomy" id="2970906"/>
    <lineage>
        <taxon>Bacteria</taxon>
        <taxon>Pseudomonadati</taxon>
        <taxon>Pseudomonadota</taxon>
        <taxon>Alphaproteobacteria</taxon>
        <taxon>Rhodospirillales</taxon>
        <taxon>Azospirillaceae</taxon>
        <taxon>Azospirillum</taxon>
    </lineage>
</organism>
<accession>A0ABW8V6G9</accession>
<dbReference type="Pfam" id="PF13561">
    <property type="entry name" value="adh_short_C2"/>
    <property type="match status" value="1"/>
</dbReference>
<dbReference type="InterPro" id="IPR002347">
    <property type="entry name" value="SDR_fam"/>
</dbReference>
<comment type="caution">
    <text evidence="3">The sequence shown here is derived from an EMBL/GenBank/DDBJ whole genome shotgun (WGS) entry which is preliminary data.</text>
</comment>
<comment type="similarity">
    <text evidence="1">Belongs to the short-chain dehydrogenases/reductases (SDR) family.</text>
</comment>